<dbReference type="SUPFAM" id="SSF48371">
    <property type="entry name" value="ARM repeat"/>
    <property type="match status" value="2"/>
</dbReference>
<dbReference type="STRING" id="2018661.A0A2A2JS41"/>
<dbReference type="GO" id="GO:0008104">
    <property type="term" value="P:intracellular protein localization"/>
    <property type="evidence" value="ECO:0007669"/>
    <property type="project" value="TreeGrafter"/>
</dbReference>
<dbReference type="InterPro" id="IPR046837">
    <property type="entry name" value="Laa1/Sip1/HEATR5-like_HEAT"/>
</dbReference>
<dbReference type="GO" id="GO:0042147">
    <property type="term" value="P:retrograde transport, endosome to Golgi"/>
    <property type="evidence" value="ECO:0007669"/>
    <property type="project" value="TreeGrafter"/>
</dbReference>
<evidence type="ECO:0000313" key="4">
    <source>
        <dbReference type="Proteomes" id="UP000218231"/>
    </source>
</evidence>
<dbReference type="OrthoDB" id="192608at2759"/>
<name>A0A2A2JS41_9BILA</name>
<dbReference type="Pfam" id="PF25468">
    <property type="entry name" value="HEAT_HEATR5A"/>
    <property type="match status" value="1"/>
</dbReference>
<evidence type="ECO:0008006" key="5">
    <source>
        <dbReference type="Google" id="ProtNLM"/>
    </source>
</evidence>
<evidence type="ECO:0000256" key="2">
    <source>
        <dbReference type="SAM" id="MobiDB-lite"/>
    </source>
</evidence>
<dbReference type="GO" id="GO:0005794">
    <property type="term" value="C:Golgi apparatus"/>
    <property type="evidence" value="ECO:0007669"/>
    <property type="project" value="TreeGrafter"/>
</dbReference>
<comment type="caution">
    <text evidence="3">The sequence shown here is derived from an EMBL/GenBank/DDBJ whole genome shotgun (WGS) entry which is preliminary data.</text>
</comment>
<reference evidence="3 4" key="1">
    <citation type="journal article" date="2017" name="Curr. Biol.">
        <title>Genome architecture and evolution of a unichromosomal asexual nematode.</title>
        <authorList>
            <person name="Fradin H."/>
            <person name="Zegar C."/>
            <person name="Gutwein M."/>
            <person name="Lucas J."/>
            <person name="Kovtun M."/>
            <person name="Corcoran D."/>
            <person name="Baugh L.R."/>
            <person name="Kiontke K."/>
            <person name="Gunsalus K."/>
            <person name="Fitch D.H."/>
            <person name="Piano F."/>
        </authorList>
    </citation>
    <scope>NUCLEOTIDE SEQUENCE [LARGE SCALE GENOMIC DNA]</scope>
    <source>
        <strain evidence="3">PF1309</strain>
    </source>
</reference>
<dbReference type="PANTHER" id="PTHR21663">
    <property type="entry name" value="HYPOTHETICAL HEAT DOMAIN-CONTAINING"/>
    <property type="match status" value="1"/>
</dbReference>
<dbReference type="PANTHER" id="PTHR21663:SF0">
    <property type="entry name" value="HEAT REPEAT-CONTAINING PROTEIN 5B"/>
    <property type="match status" value="1"/>
</dbReference>
<sequence length="1884" mass="205106">MDESHSLLLNEDALQACAEQKRPIFFYEWLRYLDRVLPVTQKADLKSIQPHLQKQLESRLTSSIIGAPTRQLLAKCIARMFAIGDSSHLFATINVCNDTLKPKDDSPASIQAKLTALACLRCMYETMGRLVGRSYEETFTLIQKWLKTADSQSRAEMMQTLRSMVSGLGSGGSYIHKDVHKILKHSVTDRAMHVRVAAVQCLTALVPHYPPLYTTELEAICTLSLKALDSSTYEVRREVAFLLAKLFATALQPPPNAMTIINGKSVPAQARSVTVDDVFYILSSGFLRGGIGGFLKTTTANSAQAGGSKEIRVGLAMAYIELCREMGASWLEKHLAIFCRHTLDLAMKCGVLAYTSNPVQSAEALMCRRCISFILRSSIGGMLSENSQLTACKYLGALIADFINSFDYSVEPGAERSVGSEAWTSGYAVTVALLELSVLTRQIGSAVTPLFVEASGVMEPVFACLLHPILVVRAATAWCLRCLTLAVPSQLTPLIDRCLSRLEHMKASADAISGYSIALSALMAAAADCKLGIPHGKPKQVLHCANDMLRTASQQSRLTAAKIEAGWMLLNSLISLGPTVIKEHIPKISQMWKAAFPRSVKEAGDEISRGDSFSWQCALVSRAGALSVMIQVASQSDLADDDTLKSMLLPLECTLIMMSQVGSLIRSYGPKMRQLSAVVRIQFYRLILLLHPRSIENLYANLLRELVADITLSDNSQSTTMCSTITQLLTGAENILLSTWYDVADEAFIENQLQLHPDSTGSMEEDLTMLISSSSKNIDDLYPEPEATSVACLNAAVNAYAKIFPLVATRHKVQITDHFAETIKSCKQAPRQNALQLNVLCASAAALRTHCEMRGSKIDNQQFQKSIMGLVIGGLGSQIGTIRAAATETLARLAQAVGDPQYVASMAQSCFDKLTAMRDAPSRAGYALALGCLHRHAGSLGSGQHLNTGVSILLALAQDGTAPLIQCWSLVSLALIAETGGGMFRGYVEPVLSGCLKLLLTTQLTSADVIQSIGKLLSALITCVGPELAIAGQIEGLRGSLLAACAIMFSNPDPLVKTEAIYSLQQMHLFAPRYVDLHHLVVDVCTLLNSPCLFLRKATVCCLRQLAQKEAREVREHAQVLVPQGIVDESRKLPLPDTGLEGALFAMLDTETEPVLRAHIQETLISLVQATGGELLNQWLALCKDILATSSNENARSTLVVDDKGSSSAGGANLGASGRDADDEDEEGDDDGALAGVQQISDKRKVQPRWPSRVFAISIVRRLMQVCDQERAHIDLTLARELQIASNGRSDYLVLHLSDLIRMSFMGSTSDNTELRLAGLHSLQDVINRFSAVPEPEFPGHVILEQFQAQVGAALRPAFTEDTPSHITAAACQVCSTWIGSGVARDLNDLRRVHQLLVSSLAKLRSGSMNSQLYSESAATLEKLSILKAWAEVFVTATEEEKRRQERGSTANQDDPENSYSGESLLSLVRPELDSLVVYWLAALKDAALLALPAAFQDQLKPDELAFFKLESADACREYYQSSWAPLLLASAIWLKDNGFALPQSSHSETTALPKIDLTSHFYVMLGVAMEVLASRTSLADDQTTLTALRAISTLLALEKCQLIIMEEVKIAVELVNVLHRLVLTRDSSQLQRLCIDCTQCIVDAALCSMRVVASADIDNGNISSPECQRGKLFKGDEVEDLKPGTLTYALLELSICIIVRQIPQVNAPSTQHKSLAPIHFRPLSRLSIDNTLPLADVILLLVRVPQVSLPQYRLLSLPIILHILISFIRECSATNRKAPQGPFASSHLTIVATSSLQALHTITSSKPHDSNRALWMSIMRSAFYSLLVLADDDSHDSCLLMLASVVMASTLPSAVVTSNAESARKFVALLTKCLRSPHPQVFY</sequence>
<dbReference type="InterPro" id="IPR016024">
    <property type="entry name" value="ARM-type_fold"/>
</dbReference>
<feature type="compositionally biased region" description="Low complexity" evidence="2">
    <location>
        <begin position="1206"/>
        <end position="1218"/>
    </location>
</feature>
<organism evidence="3 4">
    <name type="scientific">Diploscapter pachys</name>
    <dbReference type="NCBI Taxonomy" id="2018661"/>
    <lineage>
        <taxon>Eukaryota</taxon>
        <taxon>Metazoa</taxon>
        <taxon>Ecdysozoa</taxon>
        <taxon>Nematoda</taxon>
        <taxon>Chromadorea</taxon>
        <taxon>Rhabditida</taxon>
        <taxon>Rhabditina</taxon>
        <taxon>Rhabditomorpha</taxon>
        <taxon>Rhabditoidea</taxon>
        <taxon>Rhabditidae</taxon>
        <taxon>Diploscapter</taxon>
    </lineage>
</organism>
<evidence type="ECO:0000313" key="3">
    <source>
        <dbReference type="EMBL" id="PAV64478.1"/>
    </source>
</evidence>
<dbReference type="InterPro" id="IPR011989">
    <property type="entry name" value="ARM-like"/>
</dbReference>
<dbReference type="Pfam" id="PF20210">
    <property type="entry name" value="Laa1_Sip1_HTR5"/>
    <property type="match status" value="1"/>
</dbReference>
<evidence type="ECO:0000256" key="1">
    <source>
        <dbReference type="ARBA" id="ARBA00008304"/>
    </source>
</evidence>
<keyword evidence="4" id="KW-1185">Reference proteome</keyword>
<dbReference type="EMBL" id="LIAE01010258">
    <property type="protein sequence ID" value="PAV64478.1"/>
    <property type="molecule type" value="Genomic_DNA"/>
</dbReference>
<feature type="region of interest" description="Disordered" evidence="2">
    <location>
        <begin position="1441"/>
        <end position="1460"/>
    </location>
</feature>
<dbReference type="GO" id="GO:0006897">
    <property type="term" value="P:endocytosis"/>
    <property type="evidence" value="ECO:0007669"/>
    <property type="project" value="TreeGrafter"/>
</dbReference>
<accession>A0A2A2JS41</accession>
<proteinExistence type="inferred from homology"/>
<protein>
    <recommendedName>
        <fullName evidence="5">HEAT repeat-containing protein 5B</fullName>
    </recommendedName>
</protein>
<feature type="region of interest" description="Disordered" evidence="2">
    <location>
        <begin position="1199"/>
        <end position="1238"/>
    </location>
</feature>
<feature type="compositionally biased region" description="Polar residues" evidence="2">
    <location>
        <begin position="1448"/>
        <end position="1460"/>
    </location>
</feature>
<dbReference type="GO" id="GO:0016020">
    <property type="term" value="C:membrane"/>
    <property type="evidence" value="ECO:0007669"/>
    <property type="project" value="TreeGrafter"/>
</dbReference>
<comment type="similarity">
    <text evidence="1">Belongs to the HEATR5 family.</text>
</comment>
<feature type="compositionally biased region" description="Acidic residues" evidence="2">
    <location>
        <begin position="1221"/>
        <end position="1232"/>
    </location>
</feature>
<dbReference type="Gene3D" id="1.25.10.10">
    <property type="entry name" value="Leucine-rich Repeat Variant"/>
    <property type="match status" value="3"/>
</dbReference>
<dbReference type="Proteomes" id="UP000218231">
    <property type="component" value="Unassembled WGS sequence"/>
</dbReference>
<dbReference type="GO" id="GO:0030139">
    <property type="term" value="C:endocytic vesicle"/>
    <property type="evidence" value="ECO:0007669"/>
    <property type="project" value="TreeGrafter"/>
</dbReference>
<gene>
    <name evidence="3" type="ORF">WR25_07051</name>
</gene>
<dbReference type="GO" id="GO:0005829">
    <property type="term" value="C:cytosol"/>
    <property type="evidence" value="ECO:0007669"/>
    <property type="project" value="GOC"/>
</dbReference>
<dbReference type="InterPro" id="IPR040108">
    <property type="entry name" value="Laa1/Sip1/HEATR5"/>
</dbReference>